<dbReference type="Proteomes" id="UP000814176">
    <property type="component" value="Unassembled WGS sequence"/>
</dbReference>
<sequence length="382" mass="41765">MPSDDDDSNSLAGDTPPGSLVSHAQSLPPPSPTQNRGEEESGVGSGSQPSSSGPAPGESSSEPSLTSSATTVTTSGHKRRAPDDSDSHGDLTQYVGAVARHLKLKKTDHDELAKVAVLSDRELLVYNTVLVMKTRDRLDMVQPVAAVWEIPRALHVAIEHYTYAVLCSTVLPTYVTDGYPVGAVTTILSANQGWGYTSDVRNNKLKREIVEKRVGGRLTDRRAAIKLLILFSIGPDRLIELNAIHFTKPKNPKTQATPPVKLNVLQLAAEISGLYKLDPVRLTLELCARVAYLRRRLDTFLQTKPNNTDQYWRIVDTKLAELRKQGALKASRMIQQALREDQDRFGTVDTNEYEEAISGDDNISDRAAEGRPLLSSAAFLTS</sequence>
<proteinExistence type="predicted"/>
<comment type="caution">
    <text evidence="2">The sequence shown here is derived from an EMBL/GenBank/DDBJ whole genome shotgun (WGS) entry which is preliminary data.</text>
</comment>
<dbReference type="RefSeq" id="XP_047772476.1">
    <property type="nucleotide sequence ID" value="XM_047928213.1"/>
</dbReference>
<reference evidence="2 3" key="1">
    <citation type="journal article" date="2021" name="Environ. Microbiol.">
        <title>Gene family expansions and transcriptome signatures uncover fungal adaptations to wood decay.</title>
        <authorList>
            <person name="Hage H."/>
            <person name="Miyauchi S."/>
            <person name="Viragh M."/>
            <person name="Drula E."/>
            <person name="Min B."/>
            <person name="Chaduli D."/>
            <person name="Navarro D."/>
            <person name="Favel A."/>
            <person name="Norest M."/>
            <person name="Lesage-Meessen L."/>
            <person name="Balint B."/>
            <person name="Merenyi Z."/>
            <person name="de Eugenio L."/>
            <person name="Morin E."/>
            <person name="Martinez A.T."/>
            <person name="Baldrian P."/>
            <person name="Stursova M."/>
            <person name="Martinez M.J."/>
            <person name="Novotny C."/>
            <person name="Magnuson J.K."/>
            <person name="Spatafora J.W."/>
            <person name="Maurice S."/>
            <person name="Pangilinan J."/>
            <person name="Andreopoulos W."/>
            <person name="LaButti K."/>
            <person name="Hundley H."/>
            <person name="Na H."/>
            <person name="Kuo A."/>
            <person name="Barry K."/>
            <person name="Lipzen A."/>
            <person name="Henrissat B."/>
            <person name="Riley R."/>
            <person name="Ahrendt S."/>
            <person name="Nagy L.G."/>
            <person name="Grigoriev I.V."/>
            <person name="Martin F."/>
            <person name="Rosso M.N."/>
        </authorList>
    </citation>
    <scope>NUCLEOTIDE SEQUENCE [LARGE SCALE GENOMIC DNA]</scope>
    <source>
        <strain evidence="2 3">CIRM-BRFM 1785</strain>
    </source>
</reference>
<evidence type="ECO:0000256" key="1">
    <source>
        <dbReference type="SAM" id="MobiDB-lite"/>
    </source>
</evidence>
<feature type="compositionally biased region" description="Low complexity" evidence="1">
    <location>
        <begin position="46"/>
        <end position="75"/>
    </location>
</feature>
<evidence type="ECO:0000313" key="3">
    <source>
        <dbReference type="Proteomes" id="UP000814176"/>
    </source>
</evidence>
<evidence type="ECO:0000313" key="2">
    <source>
        <dbReference type="EMBL" id="KAH9828835.1"/>
    </source>
</evidence>
<protein>
    <submittedName>
        <fullName evidence="2">Uncharacterized protein</fullName>
    </submittedName>
</protein>
<keyword evidence="3" id="KW-1185">Reference proteome</keyword>
<dbReference type="EMBL" id="JADCUA010000046">
    <property type="protein sequence ID" value="KAH9828835.1"/>
    <property type="molecule type" value="Genomic_DNA"/>
</dbReference>
<gene>
    <name evidence="2" type="ORF">C8Q71DRAFT_863690</name>
</gene>
<organism evidence="2 3">
    <name type="scientific">Rhodofomes roseus</name>
    <dbReference type="NCBI Taxonomy" id="34475"/>
    <lineage>
        <taxon>Eukaryota</taxon>
        <taxon>Fungi</taxon>
        <taxon>Dikarya</taxon>
        <taxon>Basidiomycota</taxon>
        <taxon>Agaricomycotina</taxon>
        <taxon>Agaricomycetes</taxon>
        <taxon>Polyporales</taxon>
        <taxon>Rhodofomes</taxon>
    </lineage>
</organism>
<accession>A0ABQ8JYR8</accession>
<name>A0ABQ8JYR8_9APHY</name>
<dbReference type="GeneID" id="72008945"/>
<feature type="region of interest" description="Disordered" evidence="1">
    <location>
        <begin position="1"/>
        <end position="90"/>
    </location>
</feature>